<accession>A0A1S1R2E2</accession>
<dbReference type="Proteomes" id="UP000179627">
    <property type="component" value="Unassembled WGS sequence"/>
</dbReference>
<comment type="caution">
    <text evidence="2">The sequence shown here is derived from an EMBL/GenBank/DDBJ whole genome shotgun (WGS) entry which is preliminary data.</text>
</comment>
<feature type="compositionally biased region" description="Basic and acidic residues" evidence="1">
    <location>
        <begin position="349"/>
        <end position="358"/>
    </location>
</feature>
<evidence type="ECO:0000313" key="3">
    <source>
        <dbReference type="Proteomes" id="UP000179627"/>
    </source>
</evidence>
<reference evidence="3" key="1">
    <citation type="submission" date="2016-07" db="EMBL/GenBank/DDBJ databases">
        <title>Sequence Frankia sp. strain CcI1.17.</title>
        <authorList>
            <person name="Ghodhbane-Gtari F."/>
            <person name="Swanson E."/>
            <person name="Gueddou A."/>
            <person name="Morris K."/>
            <person name="Hezbri K."/>
            <person name="Ktari A."/>
            <person name="Nouioui I."/>
            <person name="Abebe-Akele F."/>
            <person name="Simpson S."/>
            <person name="Thomas K."/>
            <person name="Gtari M."/>
            <person name="Tisa L.S."/>
            <person name="Hurst S."/>
        </authorList>
    </citation>
    <scope>NUCLEOTIDE SEQUENCE [LARGE SCALE GENOMIC DNA]</scope>
    <source>
        <strain evidence="3">Cc1.17</strain>
    </source>
</reference>
<feature type="compositionally biased region" description="Polar residues" evidence="1">
    <location>
        <begin position="559"/>
        <end position="575"/>
    </location>
</feature>
<feature type="compositionally biased region" description="Polar residues" evidence="1">
    <location>
        <begin position="529"/>
        <end position="542"/>
    </location>
</feature>
<keyword evidence="3" id="KW-1185">Reference proteome</keyword>
<proteinExistence type="predicted"/>
<feature type="region of interest" description="Disordered" evidence="1">
    <location>
        <begin position="349"/>
        <end position="385"/>
    </location>
</feature>
<evidence type="ECO:0000256" key="1">
    <source>
        <dbReference type="SAM" id="MobiDB-lite"/>
    </source>
</evidence>
<sequence length="651" mass="69991">MTALVPDKAGELAEMRRRELARRLLAQGVDRFQWGWQFVPAERPVPDPLSLPVLPPEHFGGAANAAALGATAKACAVGGVVLGGALGVLGVATGASLALPALATAGVAVAGGGLTSMYARWREAVGREREGAWMDAHDQQRQGSSAAAESRDEWRPVQGPPDATRVDVVCGTWDGWAAMIATTAGSLMRPDRSVVVLDLTSHEVAEDLVQLVDSTGQRVPCGRFPTDLSLVDLFHELSPEAVGRVIADAFAVLPGRSGAAEIRRRDEAIVRTVARLIDPPWTFRRLAAGVRLLQRLSETSAGSGQAGGVLSLREQRELMQASHEFGRTPQESTELTYLVDTFEMLAGNDDRRPADRAAPEGAAPGGTAADSRTHDDADEAVARPGSGLWRPGLTVLAAPIYNNDQGASARILLYRFMEDLRQGAPHRSDDLIVVAGVDRLGRDVLDEFSQHARNARVRTMFLHQHVPAREDAQRMLNTAGSVTLLMRTHNALEAQAAVELVGSEYRFVLSQETQSTSESLGWSRDETKGTATSTSTDSQHGWSIQVGVRRGERLPVFNRSRNGSRGTARTVQWSRSRGRSGSAEKGTSSATSRVFEPAVEPVEVETLPETAFIILNKVHFRQPVLGDCDPGLCQHPLATVALRKTPRKTGG</sequence>
<dbReference type="EMBL" id="MBLM01000058">
    <property type="protein sequence ID" value="OHV41103.1"/>
    <property type="molecule type" value="Genomic_DNA"/>
</dbReference>
<organism evidence="2 3">
    <name type="scientific">Parafrankia colletiae</name>
    <dbReference type="NCBI Taxonomy" id="573497"/>
    <lineage>
        <taxon>Bacteria</taxon>
        <taxon>Bacillati</taxon>
        <taxon>Actinomycetota</taxon>
        <taxon>Actinomycetes</taxon>
        <taxon>Frankiales</taxon>
        <taxon>Frankiaceae</taxon>
        <taxon>Parafrankia</taxon>
    </lineage>
</organism>
<protein>
    <submittedName>
        <fullName evidence="2">Uncharacterized protein</fullName>
    </submittedName>
</protein>
<evidence type="ECO:0000313" key="2">
    <source>
        <dbReference type="EMBL" id="OHV41103.1"/>
    </source>
</evidence>
<feature type="compositionally biased region" description="Low complexity" evidence="1">
    <location>
        <begin position="359"/>
        <end position="370"/>
    </location>
</feature>
<feature type="region of interest" description="Disordered" evidence="1">
    <location>
        <begin position="134"/>
        <end position="163"/>
    </location>
</feature>
<dbReference type="OrthoDB" id="3797687at2"/>
<dbReference type="RefSeq" id="WP_071083163.1">
    <property type="nucleotide sequence ID" value="NZ_MBLM01000058.1"/>
</dbReference>
<feature type="region of interest" description="Disordered" evidence="1">
    <location>
        <begin position="516"/>
        <end position="592"/>
    </location>
</feature>
<name>A0A1S1R2E2_9ACTN</name>
<gene>
    <name evidence="2" type="ORF">CC117_12900</name>
</gene>
<dbReference type="AlphaFoldDB" id="A0A1S1R2E2"/>